<sequence>MASEICVQGLERIIRACGWRQGAIRQAAMTAHAKALDCNSNMLTKAMFTGLVAACSSKSNSLIEISLDVMCELLAKDAVISVRQIGLDTPTDLVTVDEILQVTHPAIIDGNSQVKTHGLKVVLMASTSQTRRMHFDSIVLCVKTCIDVYARTDSSASQTAASATLTQILTTMLNRYDSGSTVSAINSAVTYEDVVFSVVNGLVEAVAFDLGDQSASDLGKEVARSLDTLLRLSMKRSATEGPDRRVQTFSREMILLMLQNAGPKFKSNPAIIEQFNEYLVGPFIANCMSGAVPDFRTGITILGTITLHFSRPLSSSLSLAINHLMNIVIEGNLRQDALVLVLLELLSFLAGKSNILGDLFVPRHSQASAPKLFVSILRMLQASITVAIERSSSSAIKAHPIIVQAVRTLGLIAGSLRHWINSLYVDGCETVIPLNEDTSPLIPSPTNSGDTPTVKRHTSIDLPTAKQGIINLLNQGWPPALAALSVATEHCSNDPETWRRCIDSYKEFIHLSMAMGAPVPRQTFIQALVNSTKLFTVRAIAQNVAGHPPPTIALNAAHQYVVAIAMNLALYRGDELEESWDTVLHFLWNLERFCSRTDNGLKEQVQQVYTCSAQLGPKSSVMHYTMAMCHISVQELQFGETAMLDRLANVMILNLHRDISSVEQVWALIRLHFSQSCNKGSAVVSLAVVSAVGSVLDAVFSRHAPLSVQRLQGEFVDVFVSIMGARHDPNLWHRVIICLSELVSIHHASIISAWHDILVVMTFASKEKSMSTLQLILKTTYQICRSRLHALQLAELNELITVIDVLSHNEANFIRLHSVALMCLFMKEACTSETLSPLIPSLLSTLLTLLGSVLVLSRPVIDSLREAISGLATTQPSVWSRLQDGAFQPYLEIYALQSDPDQFNVQMLEVEFATLHRNLIQVVTETFFCLLPASLDSLGLLLEMLLQSSQQGSTSGALAIKSSSSIVRFFSLSSPDDLSRVLKCCAELFNALKDKLSLASTADSAMTALKEIVIGQYLSAPLQDILPLVDAIHKMSVVARKHELLQLEAVAIQSLMHLAVSQNVKYPSMTIDIIIRAFDLVAQDSSEQTSDASSSRDASFCLVLSTITSIGSENFWEAFCADSQRPHCLLSKIQSESEAVRECIRQLLSDRAISNNANNGLENQTAISVK</sequence>
<evidence type="ECO:0000259" key="3">
    <source>
        <dbReference type="Pfam" id="PF09324"/>
    </source>
</evidence>
<protein>
    <submittedName>
        <fullName evidence="6">Uncharacterized protein</fullName>
    </submittedName>
</protein>
<dbReference type="AlphaFoldDB" id="A0A0H5R6S8"/>
<dbReference type="InterPro" id="IPR016024">
    <property type="entry name" value="ARM-type_fold"/>
</dbReference>
<accession>A0A0H5R6S8</accession>
<evidence type="ECO:0000313" key="6">
    <source>
        <dbReference type="EMBL" id="CRZ09825.1"/>
    </source>
</evidence>
<dbReference type="InterPro" id="IPR032629">
    <property type="entry name" value="DCB_dom"/>
</dbReference>
<dbReference type="InterPro" id="IPR015403">
    <property type="entry name" value="Mon2/Sec7/BIG1-like_HDS"/>
</dbReference>
<dbReference type="InterPro" id="IPR032691">
    <property type="entry name" value="Mon2/Sec7/BIG1-like_HUS"/>
</dbReference>
<feature type="domain" description="Mon2/Sec7/BIG1-like HDS" evidence="3">
    <location>
        <begin position="706"/>
        <end position="776"/>
    </location>
</feature>
<proteinExistence type="predicted"/>
<keyword evidence="1" id="KW-0813">Transport</keyword>
<evidence type="ECO:0000256" key="1">
    <source>
        <dbReference type="ARBA" id="ARBA00022448"/>
    </source>
</evidence>
<organism evidence="6">
    <name type="scientific">Spongospora subterranea</name>
    <dbReference type="NCBI Taxonomy" id="70186"/>
    <lineage>
        <taxon>Eukaryota</taxon>
        <taxon>Sar</taxon>
        <taxon>Rhizaria</taxon>
        <taxon>Endomyxa</taxon>
        <taxon>Phytomyxea</taxon>
        <taxon>Plasmodiophorida</taxon>
        <taxon>Plasmodiophoridae</taxon>
        <taxon>Spongospora</taxon>
    </lineage>
</organism>
<evidence type="ECO:0000256" key="2">
    <source>
        <dbReference type="ARBA" id="ARBA00022927"/>
    </source>
</evidence>
<feature type="domain" description="Mon2/Sec7/BIG1-like dimerisation and cyclophilin-binding" evidence="5">
    <location>
        <begin position="9"/>
        <end position="175"/>
    </location>
</feature>
<name>A0A0H5R6S8_9EUKA</name>
<dbReference type="SUPFAM" id="SSF48371">
    <property type="entry name" value="ARM repeat"/>
    <property type="match status" value="1"/>
</dbReference>
<keyword evidence="2" id="KW-0653">Protein transport</keyword>
<dbReference type="GO" id="GO:0015031">
    <property type="term" value="P:protein transport"/>
    <property type="evidence" value="ECO:0007669"/>
    <property type="project" value="UniProtKB-KW"/>
</dbReference>
<dbReference type="Pfam" id="PF16213">
    <property type="entry name" value="DCB"/>
    <property type="match status" value="1"/>
</dbReference>
<evidence type="ECO:0000259" key="4">
    <source>
        <dbReference type="Pfam" id="PF12783"/>
    </source>
</evidence>
<reference evidence="6" key="1">
    <citation type="submission" date="2015-04" db="EMBL/GenBank/DDBJ databases">
        <title>The genome sequence of the plant pathogenic Rhizarian Plasmodiophora brassicae reveals insights in its biotrophic life cycle and the origin of chitin synthesis.</title>
        <authorList>
            <person name="Schwelm A."/>
            <person name="Fogelqvist J."/>
            <person name="Knaust A."/>
            <person name="Julke S."/>
            <person name="Lilja T."/>
            <person name="Dhandapani V."/>
            <person name="Bonilla-Rosso G."/>
            <person name="Karlsson M."/>
            <person name="Shevchenko A."/>
            <person name="Choi S.R."/>
            <person name="Kim H.G."/>
            <person name="Park J.Y."/>
            <person name="Lim Y.P."/>
            <person name="Ludwig-Muller J."/>
            <person name="Dixelius C."/>
        </authorList>
    </citation>
    <scope>NUCLEOTIDE SEQUENCE</scope>
    <source>
        <tissue evidence="6">Potato root galls</tissue>
    </source>
</reference>
<dbReference type="Pfam" id="PF09324">
    <property type="entry name" value="Sec7-like_HDS"/>
    <property type="match status" value="1"/>
</dbReference>
<feature type="domain" description="Mon2/Sec7/BIG1-like HUS" evidence="4">
    <location>
        <begin position="226"/>
        <end position="360"/>
    </location>
</feature>
<dbReference type="EMBL" id="HACM01009383">
    <property type="protein sequence ID" value="CRZ09825.1"/>
    <property type="molecule type" value="Transcribed_RNA"/>
</dbReference>
<dbReference type="Pfam" id="PF12783">
    <property type="entry name" value="Sec7-like_HUS"/>
    <property type="match status" value="1"/>
</dbReference>
<evidence type="ECO:0000259" key="5">
    <source>
        <dbReference type="Pfam" id="PF16213"/>
    </source>
</evidence>